<name>A0ABN2R8S1_9PSEU</name>
<feature type="compositionally biased region" description="Low complexity" evidence="2">
    <location>
        <begin position="291"/>
        <end position="301"/>
    </location>
</feature>
<dbReference type="InterPro" id="IPR006016">
    <property type="entry name" value="UspA"/>
</dbReference>
<organism evidence="4 5">
    <name type="scientific">Amycolatopsis minnesotensis</name>
    <dbReference type="NCBI Taxonomy" id="337894"/>
    <lineage>
        <taxon>Bacteria</taxon>
        <taxon>Bacillati</taxon>
        <taxon>Actinomycetota</taxon>
        <taxon>Actinomycetes</taxon>
        <taxon>Pseudonocardiales</taxon>
        <taxon>Pseudonocardiaceae</taxon>
        <taxon>Amycolatopsis</taxon>
    </lineage>
</organism>
<evidence type="ECO:0000256" key="1">
    <source>
        <dbReference type="ARBA" id="ARBA00008791"/>
    </source>
</evidence>
<reference evidence="4 5" key="1">
    <citation type="journal article" date="2019" name="Int. J. Syst. Evol. Microbiol.">
        <title>The Global Catalogue of Microorganisms (GCM) 10K type strain sequencing project: providing services to taxonomists for standard genome sequencing and annotation.</title>
        <authorList>
            <consortium name="The Broad Institute Genomics Platform"/>
            <consortium name="The Broad Institute Genome Sequencing Center for Infectious Disease"/>
            <person name="Wu L."/>
            <person name="Ma J."/>
        </authorList>
    </citation>
    <scope>NUCLEOTIDE SEQUENCE [LARGE SCALE GENOMIC DNA]</scope>
    <source>
        <strain evidence="4 5">JCM 14545</strain>
    </source>
</reference>
<gene>
    <name evidence="4" type="ORF">GCM10009754_41610</name>
</gene>
<protein>
    <submittedName>
        <fullName evidence="4">Universal stress protein</fullName>
    </submittedName>
</protein>
<proteinExistence type="inferred from homology"/>
<keyword evidence="5" id="KW-1185">Reference proteome</keyword>
<evidence type="ECO:0000313" key="5">
    <source>
        <dbReference type="Proteomes" id="UP001501116"/>
    </source>
</evidence>
<dbReference type="PANTHER" id="PTHR46268:SF6">
    <property type="entry name" value="UNIVERSAL STRESS PROTEIN UP12"/>
    <property type="match status" value="1"/>
</dbReference>
<feature type="region of interest" description="Disordered" evidence="2">
    <location>
        <begin position="286"/>
        <end position="309"/>
    </location>
</feature>
<feature type="region of interest" description="Disordered" evidence="2">
    <location>
        <begin position="48"/>
        <end position="67"/>
    </location>
</feature>
<feature type="domain" description="UspA" evidence="3">
    <location>
        <begin position="154"/>
        <end position="284"/>
    </location>
</feature>
<comment type="caution">
    <text evidence="4">The sequence shown here is derived from an EMBL/GenBank/DDBJ whole genome shotgun (WGS) entry which is preliminary data.</text>
</comment>
<dbReference type="PANTHER" id="PTHR46268">
    <property type="entry name" value="STRESS RESPONSE PROTEIN NHAX"/>
    <property type="match status" value="1"/>
</dbReference>
<evidence type="ECO:0000313" key="4">
    <source>
        <dbReference type="EMBL" id="GAA1965251.1"/>
    </source>
</evidence>
<accession>A0ABN2R8S1</accession>
<dbReference type="PRINTS" id="PR01438">
    <property type="entry name" value="UNVRSLSTRESS"/>
</dbReference>
<dbReference type="InterPro" id="IPR014729">
    <property type="entry name" value="Rossmann-like_a/b/a_fold"/>
</dbReference>
<evidence type="ECO:0000256" key="2">
    <source>
        <dbReference type="SAM" id="MobiDB-lite"/>
    </source>
</evidence>
<dbReference type="Gene3D" id="3.40.50.620">
    <property type="entry name" value="HUPs"/>
    <property type="match status" value="2"/>
</dbReference>
<dbReference type="Pfam" id="PF00582">
    <property type="entry name" value="Usp"/>
    <property type="match status" value="2"/>
</dbReference>
<feature type="domain" description="UspA" evidence="3">
    <location>
        <begin position="8"/>
        <end position="146"/>
    </location>
</feature>
<dbReference type="InterPro" id="IPR006015">
    <property type="entry name" value="Universal_stress_UspA"/>
</dbReference>
<evidence type="ECO:0000259" key="3">
    <source>
        <dbReference type="Pfam" id="PF00582"/>
    </source>
</evidence>
<dbReference type="Proteomes" id="UP001501116">
    <property type="component" value="Unassembled WGS sequence"/>
</dbReference>
<comment type="similarity">
    <text evidence="1">Belongs to the universal stress protein A family.</text>
</comment>
<dbReference type="EMBL" id="BAAANN010000016">
    <property type="protein sequence ID" value="GAA1965251.1"/>
    <property type="molecule type" value="Genomic_DNA"/>
</dbReference>
<sequence length="309" mass="32305">MARVSAEHTIVVGIDLTPACLDAARWAAREAVRRGVGLVLLHASAFGPREPEPGSASVRRGADSPSSQGYRWLERAATEARNAAPRVRLTVELACGIAPELLAGWSRTAELVVVGSHGLGGLSGVLVGSVALKIAARAWCPVVVVRGSTVPEGTVVVGVDASPESDLAWEFAVESAASRMVPLVVAHAWHAEPWAGAAQVAETRSRERQAVEDRVVGWRGKYPDVEFRLHAVQDRDAARVLLGLSGSAQLIVIGSRGRGPIAGGLLGSTGNALLSRAPCPVVLAHERKRASPASPSGWSSPETRGRAHA</sequence>
<dbReference type="SUPFAM" id="SSF52402">
    <property type="entry name" value="Adenine nucleotide alpha hydrolases-like"/>
    <property type="match status" value="2"/>
</dbReference>